<accession>A0ABN0U3T6</accession>
<dbReference type="InterPro" id="IPR002734">
    <property type="entry name" value="RibDG_C"/>
</dbReference>
<evidence type="ECO:0000259" key="1">
    <source>
        <dbReference type="Pfam" id="PF01872"/>
    </source>
</evidence>
<dbReference type="Pfam" id="PF01872">
    <property type="entry name" value="RibD_C"/>
    <property type="match status" value="1"/>
</dbReference>
<dbReference type="PANTHER" id="PTHR38011:SF11">
    <property type="entry name" value="2,5-DIAMINO-6-RIBOSYLAMINO-4(3H)-PYRIMIDINONE 5'-PHOSPHATE REDUCTASE"/>
    <property type="match status" value="1"/>
</dbReference>
<dbReference type="Gene3D" id="3.40.430.10">
    <property type="entry name" value="Dihydrofolate Reductase, subunit A"/>
    <property type="match status" value="1"/>
</dbReference>
<name>A0ABN0U3T6_9PSEU</name>
<proteinExistence type="predicted"/>
<dbReference type="Proteomes" id="UP001500416">
    <property type="component" value="Unassembled WGS sequence"/>
</dbReference>
<gene>
    <name evidence="2" type="ORF">GCM10010492_41120</name>
</gene>
<evidence type="ECO:0000313" key="2">
    <source>
        <dbReference type="EMBL" id="GAA0237802.1"/>
    </source>
</evidence>
<dbReference type="EMBL" id="BAAABU010000008">
    <property type="protein sequence ID" value="GAA0237802.1"/>
    <property type="molecule type" value="Genomic_DNA"/>
</dbReference>
<organism evidence="2 3">
    <name type="scientific">Saccharothrix mutabilis subsp. mutabilis</name>
    <dbReference type="NCBI Taxonomy" id="66855"/>
    <lineage>
        <taxon>Bacteria</taxon>
        <taxon>Bacillati</taxon>
        <taxon>Actinomycetota</taxon>
        <taxon>Actinomycetes</taxon>
        <taxon>Pseudonocardiales</taxon>
        <taxon>Pseudonocardiaceae</taxon>
        <taxon>Saccharothrix</taxon>
    </lineage>
</organism>
<protein>
    <submittedName>
        <fullName evidence="2">Dihydrofolate reductase family protein</fullName>
    </submittedName>
</protein>
<keyword evidence="3" id="KW-1185">Reference proteome</keyword>
<feature type="domain" description="Bacterial bifunctional deaminase-reductase C-terminal" evidence="1">
    <location>
        <begin position="4"/>
        <end position="179"/>
    </location>
</feature>
<reference evidence="2 3" key="1">
    <citation type="journal article" date="2019" name="Int. J. Syst. Evol. Microbiol.">
        <title>The Global Catalogue of Microorganisms (GCM) 10K type strain sequencing project: providing services to taxonomists for standard genome sequencing and annotation.</title>
        <authorList>
            <consortium name="The Broad Institute Genomics Platform"/>
            <consortium name="The Broad Institute Genome Sequencing Center for Infectious Disease"/>
            <person name="Wu L."/>
            <person name="Ma J."/>
        </authorList>
    </citation>
    <scope>NUCLEOTIDE SEQUENCE [LARGE SCALE GENOMIC DNA]</scope>
    <source>
        <strain evidence="2 3">JCM 3380</strain>
    </source>
</reference>
<dbReference type="InterPro" id="IPR024072">
    <property type="entry name" value="DHFR-like_dom_sf"/>
</dbReference>
<sequence length="186" mass="20100">MRNLTYMVAMSLDGFIAAPDGTYNDFLFEGDHMTALFEEYPDALPTVARQALGLDEKPNRTFDTVVMGRATYEVPGGLPSPYAHLRQYVVSSTLTGAPEDVTVVADALSAVRALKAESGLDIWLCGGGKLAAALVPEIDRLILKVHPIVLGRGVPLFDGEFPAQRFAKVESRVFATGVTFATYSRS</sequence>
<dbReference type="PANTHER" id="PTHR38011">
    <property type="entry name" value="DIHYDROFOLATE REDUCTASE FAMILY PROTEIN (AFU_ORTHOLOGUE AFUA_8G06820)"/>
    <property type="match status" value="1"/>
</dbReference>
<dbReference type="SUPFAM" id="SSF53597">
    <property type="entry name" value="Dihydrofolate reductase-like"/>
    <property type="match status" value="1"/>
</dbReference>
<dbReference type="RefSeq" id="WP_343935445.1">
    <property type="nucleotide sequence ID" value="NZ_BAAABU010000008.1"/>
</dbReference>
<evidence type="ECO:0000313" key="3">
    <source>
        <dbReference type="Proteomes" id="UP001500416"/>
    </source>
</evidence>
<dbReference type="InterPro" id="IPR050765">
    <property type="entry name" value="Riboflavin_Biosynth_HTPR"/>
</dbReference>
<comment type="caution">
    <text evidence="2">The sequence shown here is derived from an EMBL/GenBank/DDBJ whole genome shotgun (WGS) entry which is preliminary data.</text>
</comment>